<accession>A0A6A8MCB8</accession>
<dbReference type="Proteomes" id="UP000438120">
    <property type="component" value="Unassembled WGS sequence"/>
</dbReference>
<proteinExistence type="predicted"/>
<reference evidence="1 2" key="1">
    <citation type="submission" date="2019-08" db="EMBL/GenBank/DDBJ databases">
        <title>In-depth cultivation of the pig gut microbiome towards novel bacterial diversity and tailored functional studies.</title>
        <authorList>
            <person name="Wylensek D."/>
            <person name="Hitch T.C.A."/>
            <person name="Clavel T."/>
        </authorList>
    </citation>
    <scope>NUCLEOTIDE SEQUENCE [LARGE SCALE GENOMIC DNA]</scope>
    <source>
        <strain evidence="1 2">Bifido-178-WT-2B</strain>
    </source>
</reference>
<dbReference type="RefSeq" id="WP_154548095.1">
    <property type="nucleotide sequence ID" value="NZ_VUMX01000008.1"/>
</dbReference>
<comment type="caution">
    <text evidence="1">The sequence shown here is derived from an EMBL/GenBank/DDBJ whole genome shotgun (WGS) entry which is preliminary data.</text>
</comment>
<gene>
    <name evidence="1" type="ORF">FYJ62_04340</name>
</gene>
<evidence type="ECO:0000313" key="2">
    <source>
        <dbReference type="Proteomes" id="UP000438120"/>
    </source>
</evidence>
<name>A0A6A8MCB8_9LACO</name>
<dbReference type="EMBL" id="VUMX01000008">
    <property type="protein sequence ID" value="MST86883.1"/>
    <property type="molecule type" value="Genomic_DNA"/>
</dbReference>
<evidence type="ECO:0000313" key="1">
    <source>
        <dbReference type="EMBL" id="MST86883.1"/>
    </source>
</evidence>
<organism evidence="1 2">
    <name type="scientific">Lactobacillus porci</name>
    <dbReference type="NCBI Taxonomy" id="2012477"/>
    <lineage>
        <taxon>Bacteria</taxon>
        <taxon>Bacillati</taxon>
        <taxon>Bacillota</taxon>
        <taxon>Bacilli</taxon>
        <taxon>Lactobacillales</taxon>
        <taxon>Lactobacillaceae</taxon>
        <taxon>Lactobacillus</taxon>
    </lineage>
</organism>
<dbReference type="OrthoDB" id="2299199at2"/>
<sequence>MTNEAVKKELRYEKAGELTAKTTLAEIKREDETVWVMGHVFLSPKASQADLDQLMNDAKQFAASSGHKIWVLDPKGISYFMQHPDFEQVWADKPAILR</sequence>
<keyword evidence="2" id="KW-1185">Reference proteome</keyword>
<protein>
    <submittedName>
        <fullName evidence="1">Uncharacterized protein</fullName>
    </submittedName>
</protein>
<dbReference type="AlphaFoldDB" id="A0A6A8MCB8"/>